<protein>
    <recommendedName>
        <fullName evidence="6">Nucleotide-diphospho-sugar transferase domain-containing protein</fullName>
    </recommendedName>
</protein>
<reference evidence="4" key="1">
    <citation type="submission" date="2022-11" db="EMBL/GenBank/DDBJ databases">
        <authorList>
            <person name="Petersen C."/>
        </authorList>
    </citation>
    <scope>NUCLEOTIDE SEQUENCE</scope>
    <source>
        <strain evidence="4">IBT 34128</strain>
    </source>
</reference>
<dbReference type="PANTHER" id="PTHR31306">
    <property type="entry name" value="ALPHA-1,6-MANNOSYLTRANSFERASE MNN11-RELATED"/>
    <property type="match status" value="1"/>
</dbReference>
<comment type="caution">
    <text evidence="4">The sequence shown here is derived from an EMBL/GenBank/DDBJ whole genome shotgun (WGS) entry which is preliminary data.</text>
</comment>
<dbReference type="RefSeq" id="XP_056508248.1">
    <property type="nucleotide sequence ID" value="XM_056659955.1"/>
</dbReference>
<gene>
    <name evidence="4" type="ORF">NUU61_009430</name>
</gene>
<dbReference type="PANTHER" id="PTHR31306:SF3">
    <property type="entry name" value="NUCLEOTIDE-DIPHOSPHO-SUGAR TRANSFERASE DOMAIN-CONTAINING PROTEIN"/>
    <property type="match status" value="1"/>
</dbReference>
<dbReference type="AlphaFoldDB" id="A0A9W9END0"/>
<name>A0A9W9END0_9EURO</name>
<sequence length="357" mass="40344">MGLIQGYIGYATSSNCPLPPSAPSCAPPAPPPPPPSPADPPADKQTSVINSLFQPFLLPITAKQFISRSGKKFPLKKKPRITKPLGKDILIMDVETRPLDDAGKVLNRHLPDIEEVPYDTMGRLDHYMYARIHGYDYKLMQLIEGDLKAQWAKVIAMDKALRDYKVVVFIDADALWSYPHVPVEWLMNHWGMTDETVIALPDDVSGGWEDVYGNRGMNTGFCITQQAPSTRDLFERWITCPDETRYPECSKYKEDGLKEQSAFIDFIRHDYNGSEIVTIPCTEAMGYPGQKEGDGECTGDFVQHFTTWKDGVGTAVQHSVMQYFMERVHKQFHGEFNDIVVDELHSQPKTYSETPYS</sequence>
<dbReference type="GeneID" id="81399124"/>
<dbReference type="InterPro" id="IPR008630">
    <property type="entry name" value="Glyco_trans_34"/>
</dbReference>
<dbReference type="EMBL" id="JAPMSZ010000011">
    <property type="protein sequence ID" value="KAJ5084851.1"/>
    <property type="molecule type" value="Genomic_DNA"/>
</dbReference>
<proteinExistence type="predicted"/>
<keyword evidence="1" id="KW-0328">Glycosyltransferase</keyword>
<dbReference type="Proteomes" id="UP001141434">
    <property type="component" value="Unassembled WGS sequence"/>
</dbReference>
<dbReference type="GO" id="GO:0016757">
    <property type="term" value="F:glycosyltransferase activity"/>
    <property type="evidence" value="ECO:0007669"/>
    <property type="project" value="UniProtKB-KW"/>
</dbReference>
<evidence type="ECO:0000313" key="5">
    <source>
        <dbReference type="Proteomes" id="UP001141434"/>
    </source>
</evidence>
<evidence type="ECO:0000313" key="4">
    <source>
        <dbReference type="EMBL" id="KAJ5084851.1"/>
    </source>
</evidence>
<keyword evidence="2" id="KW-0808">Transferase</keyword>
<evidence type="ECO:0000256" key="2">
    <source>
        <dbReference type="ARBA" id="ARBA00022679"/>
    </source>
</evidence>
<dbReference type="OrthoDB" id="3763672at2759"/>
<evidence type="ECO:0008006" key="6">
    <source>
        <dbReference type="Google" id="ProtNLM"/>
    </source>
</evidence>
<evidence type="ECO:0000256" key="3">
    <source>
        <dbReference type="SAM" id="MobiDB-lite"/>
    </source>
</evidence>
<feature type="compositionally biased region" description="Pro residues" evidence="3">
    <location>
        <begin position="19"/>
        <end position="40"/>
    </location>
</feature>
<accession>A0A9W9END0</accession>
<organism evidence="4 5">
    <name type="scientific">Penicillium alfredii</name>
    <dbReference type="NCBI Taxonomy" id="1506179"/>
    <lineage>
        <taxon>Eukaryota</taxon>
        <taxon>Fungi</taxon>
        <taxon>Dikarya</taxon>
        <taxon>Ascomycota</taxon>
        <taxon>Pezizomycotina</taxon>
        <taxon>Eurotiomycetes</taxon>
        <taxon>Eurotiomycetidae</taxon>
        <taxon>Eurotiales</taxon>
        <taxon>Aspergillaceae</taxon>
        <taxon>Penicillium</taxon>
    </lineage>
</organism>
<feature type="region of interest" description="Disordered" evidence="3">
    <location>
        <begin position="19"/>
        <end position="45"/>
    </location>
</feature>
<dbReference type="GO" id="GO:0006487">
    <property type="term" value="P:protein N-linked glycosylation"/>
    <property type="evidence" value="ECO:0007669"/>
    <property type="project" value="TreeGrafter"/>
</dbReference>
<keyword evidence="5" id="KW-1185">Reference proteome</keyword>
<reference evidence="4" key="2">
    <citation type="journal article" date="2023" name="IMA Fungus">
        <title>Comparative genomic study of the Penicillium genus elucidates a diverse pangenome and 15 lateral gene transfer events.</title>
        <authorList>
            <person name="Petersen C."/>
            <person name="Sorensen T."/>
            <person name="Nielsen M.R."/>
            <person name="Sondergaard T.E."/>
            <person name="Sorensen J.L."/>
            <person name="Fitzpatrick D.A."/>
            <person name="Frisvad J.C."/>
            <person name="Nielsen K.L."/>
        </authorList>
    </citation>
    <scope>NUCLEOTIDE SEQUENCE</scope>
    <source>
        <strain evidence="4">IBT 34128</strain>
    </source>
</reference>
<evidence type="ECO:0000256" key="1">
    <source>
        <dbReference type="ARBA" id="ARBA00022676"/>
    </source>
</evidence>
<dbReference type="GO" id="GO:0000139">
    <property type="term" value="C:Golgi membrane"/>
    <property type="evidence" value="ECO:0007669"/>
    <property type="project" value="TreeGrafter"/>
</dbReference>